<dbReference type="EMBL" id="JBHFFA010000002">
    <property type="protein sequence ID" value="KAL2644144.1"/>
    <property type="molecule type" value="Genomic_DNA"/>
</dbReference>
<name>A0ABD1Z8L7_9MARC</name>
<evidence type="ECO:0000313" key="1">
    <source>
        <dbReference type="EMBL" id="KAL2644144.1"/>
    </source>
</evidence>
<gene>
    <name evidence="1" type="ORF">R1flu_011731</name>
</gene>
<reference evidence="1 2" key="1">
    <citation type="submission" date="2024-09" db="EMBL/GenBank/DDBJ databases">
        <title>Chromosome-scale assembly of Riccia fluitans.</title>
        <authorList>
            <person name="Paukszto L."/>
            <person name="Sawicki J."/>
            <person name="Karawczyk K."/>
            <person name="Piernik-Szablinska J."/>
            <person name="Szczecinska M."/>
            <person name="Mazdziarz M."/>
        </authorList>
    </citation>
    <scope>NUCLEOTIDE SEQUENCE [LARGE SCALE GENOMIC DNA]</scope>
    <source>
        <strain evidence="1">Rf_01</strain>
        <tissue evidence="1">Aerial parts of the thallus</tissue>
    </source>
</reference>
<protein>
    <submittedName>
        <fullName evidence="1">Uncharacterized protein</fullName>
    </submittedName>
</protein>
<sequence>MSVQFRGTRNTGNRDNFSRVAVSTCRQLRHWAATFNSYASLHPISIGPFYYRFQKYSLTSFPKRSKAVTRIDDTSLSLIPQGLTYLEDLGEPSSIAHLDLHERTAAPVRSETALKDFSQPQKTIILHEIISDSSYTQSMKTDSELSRSLALRRTPGKKYGDGYPKLRFRSNPVYRRRMASPDSGSG</sequence>
<accession>A0ABD1Z8L7</accession>
<proteinExistence type="predicted"/>
<organism evidence="1 2">
    <name type="scientific">Riccia fluitans</name>
    <dbReference type="NCBI Taxonomy" id="41844"/>
    <lineage>
        <taxon>Eukaryota</taxon>
        <taxon>Viridiplantae</taxon>
        <taxon>Streptophyta</taxon>
        <taxon>Embryophyta</taxon>
        <taxon>Marchantiophyta</taxon>
        <taxon>Marchantiopsida</taxon>
        <taxon>Marchantiidae</taxon>
        <taxon>Marchantiales</taxon>
        <taxon>Ricciaceae</taxon>
        <taxon>Riccia</taxon>
    </lineage>
</organism>
<keyword evidence="2" id="KW-1185">Reference proteome</keyword>
<dbReference type="AlphaFoldDB" id="A0ABD1Z8L7"/>
<evidence type="ECO:0000313" key="2">
    <source>
        <dbReference type="Proteomes" id="UP001605036"/>
    </source>
</evidence>
<comment type="caution">
    <text evidence="1">The sequence shown here is derived from an EMBL/GenBank/DDBJ whole genome shotgun (WGS) entry which is preliminary data.</text>
</comment>
<dbReference type="Proteomes" id="UP001605036">
    <property type="component" value="Unassembled WGS sequence"/>
</dbReference>